<keyword evidence="1" id="KW-0472">Membrane</keyword>
<organism evidence="2 3">
    <name type="scientific">Chitinophaga filiformis</name>
    <name type="common">Myxococcus filiformis</name>
    <name type="synonym">Flexibacter filiformis</name>
    <dbReference type="NCBI Taxonomy" id="104663"/>
    <lineage>
        <taxon>Bacteria</taxon>
        <taxon>Pseudomonadati</taxon>
        <taxon>Bacteroidota</taxon>
        <taxon>Chitinophagia</taxon>
        <taxon>Chitinophagales</taxon>
        <taxon>Chitinophagaceae</taxon>
        <taxon>Chitinophaga</taxon>
    </lineage>
</organism>
<name>A0A1G7S3Y9_CHIFI</name>
<keyword evidence="1" id="KW-0812">Transmembrane</keyword>
<dbReference type="Proteomes" id="UP000199045">
    <property type="component" value="Unassembled WGS sequence"/>
</dbReference>
<reference evidence="3" key="1">
    <citation type="submission" date="2016-10" db="EMBL/GenBank/DDBJ databases">
        <authorList>
            <person name="Varghese N."/>
            <person name="Submissions S."/>
        </authorList>
    </citation>
    <scope>NUCLEOTIDE SEQUENCE [LARGE SCALE GENOMIC DNA]</scope>
    <source>
        <strain evidence="3">DSM 527</strain>
    </source>
</reference>
<evidence type="ECO:0000313" key="2">
    <source>
        <dbReference type="EMBL" id="SDG17718.1"/>
    </source>
</evidence>
<proteinExistence type="predicted"/>
<protein>
    <submittedName>
        <fullName evidence="2">Uncharacterized protein</fullName>
    </submittedName>
</protein>
<dbReference type="EMBL" id="FNBN01000003">
    <property type="protein sequence ID" value="SDG17718.1"/>
    <property type="molecule type" value="Genomic_DNA"/>
</dbReference>
<evidence type="ECO:0000256" key="1">
    <source>
        <dbReference type="SAM" id="Phobius"/>
    </source>
</evidence>
<accession>A0A1G7S3Y9</accession>
<evidence type="ECO:0000313" key="3">
    <source>
        <dbReference type="Proteomes" id="UP000199045"/>
    </source>
</evidence>
<feature type="transmembrane region" description="Helical" evidence="1">
    <location>
        <begin position="12"/>
        <end position="34"/>
    </location>
</feature>
<dbReference type="STRING" id="104663.SAMN04488121_103726"/>
<sequence>MRARLLTQIKKLFFLFLALEFMLRCIVFAVFLTVRN</sequence>
<keyword evidence="1" id="KW-1133">Transmembrane helix</keyword>
<dbReference type="AlphaFoldDB" id="A0A1G7S3Y9"/>
<gene>
    <name evidence="2" type="ORF">SAMN04488121_103726</name>
</gene>